<feature type="domain" description="CRIB" evidence="2">
    <location>
        <begin position="28"/>
        <end position="41"/>
    </location>
</feature>
<feature type="compositionally biased region" description="Polar residues" evidence="1">
    <location>
        <begin position="82"/>
        <end position="96"/>
    </location>
</feature>
<dbReference type="PANTHER" id="PTHR46325">
    <property type="entry name" value="CRIB DOMAIN-CONTAINING PROTEIN RIC8"/>
    <property type="match status" value="1"/>
</dbReference>
<reference evidence="4" key="1">
    <citation type="journal article" date="2020" name="Nat. Commun.">
        <title>Genome assembly of wild tea tree DASZ reveals pedigree and selection history of tea varieties.</title>
        <authorList>
            <person name="Zhang W."/>
            <person name="Zhang Y."/>
            <person name="Qiu H."/>
            <person name="Guo Y."/>
            <person name="Wan H."/>
            <person name="Zhang X."/>
            <person name="Scossa F."/>
            <person name="Alseekh S."/>
            <person name="Zhang Q."/>
            <person name="Wang P."/>
            <person name="Xu L."/>
            <person name="Schmidt M.H."/>
            <person name="Jia X."/>
            <person name="Li D."/>
            <person name="Zhu A."/>
            <person name="Guo F."/>
            <person name="Chen W."/>
            <person name="Ni D."/>
            <person name="Usadel B."/>
            <person name="Fernie A.R."/>
            <person name="Wen W."/>
        </authorList>
    </citation>
    <scope>NUCLEOTIDE SEQUENCE [LARGE SCALE GENOMIC DNA]</scope>
    <source>
        <strain evidence="4">cv. G240</strain>
    </source>
</reference>
<dbReference type="OrthoDB" id="4206278at2759"/>
<dbReference type="PROSITE" id="PS50108">
    <property type="entry name" value="CRIB"/>
    <property type="match status" value="1"/>
</dbReference>
<evidence type="ECO:0000256" key="1">
    <source>
        <dbReference type="SAM" id="MobiDB-lite"/>
    </source>
</evidence>
<reference evidence="3 4" key="2">
    <citation type="submission" date="2020-07" db="EMBL/GenBank/DDBJ databases">
        <title>Genome assembly of wild tea tree DASZ reveals pedigree and selection history of tea varieties.</title>
        <authorList>
            <person name="Zhang W."/>
        </authorList>
    </citation>
    <scope>NUCLEOTIDE SEQUENCE [LARGE SCALE GENOMIC DNA]</scope>
    <source>
        <strain evidence="4">cv. G240</strain>
        <tissue evidence="3">Leaf</tissue>
    </source>
</reference>
<dbReference type="Pfam" id="PF00786">
    <property type="entry name" value="PBD"/>
    <property type="match status" value="1"/>
</dbReference>
<gene>
    <name evidence="3" type="ORF">HYC85_019535</name>
</gene>
<evidence type="ECO:0000313" key="3">
    <source>
        <dbReference type="EMBL" id="KAF5941893.1"/>
    </source>
</evidence>
<feature type="compositionally biased region" description="Polar residues" evidence="1">
    <location>
        <begin position="193"/>
        <end position="202"/>
    </location>
</feature>
<feature type="region of interest" description="Disordered" evidence="1">
    <location>
        <begin position="41"/>
        <end position="214"/>
    </location>
</feature>
<accession>A0A7J7GM36</accession>
<keyword evidence="4" id="KW-1185">Reference proteome</keyword>
<proteinExistence type="predicted"/>
<name>A0A7J7GM36_CAMSI</name>
<protein>
    <recommendedName>
        <fullName evidence="2">CRIB domain-containing protein</fullName>
    </recommendedName>
</protein>
<comment type="caution">
    <text evidence="3">The sequence shown here is derived from an EMBL/GenBank/DDBJ whole genome shotgun (WGS) entry which is preliminary data.</text>
</comment>
<organism evidence="3 4">
    <name type="scientific">Camellia sinensis</name>
    <name type="common">Tea plant</name>
    <name type="synonym">Thea sinensis</name>
    <dbReference type="NCBI Taxonomy" id="4442"/>
    <lineage>
        <taxon>Eukaryota</taxon>
        <taxon>Viridiplantae</taxon>
        <taxon>Streptophyta</taxon>
        <taxon>Embryophyta</taxon>
        <taxon>Tracheophyta</taxon>
        <taxon>Spermatophyta</taxon>
        <taxon>Magnoliopsida</taxon>
        <taxon>eudicotyledons</taxon>
        <taxon>Gunneridae</taxon>
        <taxon>Pentapetalae</taxon>
        <taxon>asterids</taxon>
        <taxon>Ericales</taxon>
        <taxon>Theaceae</taxon>
        <taxon>Camellia</taxon>
    </lineage>
</organism>
<feature type="compositionally biased region" description="Polar residues" evidence="1">
    <location>
        <begin position="107"/>
        <end position="123"/>
    </location>
</feature>
<dbReference type="InterPro" id="IPR000095">
    <property type="entry name" value="CRIB_dom"/>
</dbReference>
<dbReference type="Proteomes" id="UP000593564">
    <property type="component" value="Unassembled WGS sequence"/>
</dbReference>
<dbReference type="CDD" id="cd00132">
    <property type="entry name" value="CRIB"/>
    <property type="match status" value="1"/>
</dbReference>
<feature type="compositionally biased region" description="Basic residues" evidence="1">
    <location>
        <begin position="97"/>
        <end position="106"/>
    </location>
</feature>
<evidence type="ECO:0000313" key="4">
    <source>
        <dbReference type="Proteomes" id="UP000593564"/>
    </source>
</evidence>
<dbReference type="PANTHER" id="PTHR46325:SF40">
    <property type="entry name" value="CRIB DOMAIN-CONTAINING PROTEIN"/>
    <property type="match status" value="1"/>
</dbReference>
<sequence length="239" mass="26151">MTSMKGLLKGLRYISQIFDNEKEEEIEIGFPTDVKHVAHIGMDGPSANTPSWMNEYKGNAETKDTPSKSSTQDPLTLDVTGIQESSGAQLDSPTRHSSSKPRRHKNSSSSLGSPTQDSSGSSTKPRRHKNHSMDLDSNRDPSHRSRRSHNLDIGSDSPSQELPGLPKHSRRKKSKESSGSGSSRSSRSKGPDTLTQNYSYSDPGSGHDLKNNEKCPNSALKVYEDGNECDEISRGIRAL</sequence>
<dbReference type="AlphaFoldDB" id="A0A7J7GM36"/>
<dbReference type="EMBL" id="JACBKZ010000009">
    <property type="protein sequence ID" value="KAF5941893.1"/>
    <property type="molecule type" value="Genomic_DNA"/>
</dbReference>
<feature type="compositionally biased region" description="Basic and acidic residues" evidence="1">
    <location>
        <begin position="131"/>
        <end position="143"/>
    </location>
</feature>
<evidence type="ECO:0000259" key="2">
    <source>
        <dbReference type="PROSITE" id="PS50108"/>
    </source>
</evidence>
<dbReference type="SMART" id="SM00285">
    <property type="entry name" value="PBD"/>
    <property type="match status" value="1"/>
</dbReference>